<dbReference type="EnsemblPlants" id="AET7Gv21066300.1">
    <property type="protein sequence ID" value="AET7Gv21066300.1"/>
    <property type="gene ID" value="AET7Gv21066300"/>
</dbReference>
<reference evidence="2" key="2">
    <citation type="journal article" date="2017" name="Nat. Plants">
        <title>The Aegilops tauschii genome reveals multiple impacts of transposons.</title>
        <authorList>
            <person name="Zhao G."/>
            <person name="Zou C."/>
            <person name="Li K."/>
            <person name="Wang K."/>
            <person name="Li T."/>
            <person name="Gao L."/>
            <person name="Zhang X."/>
            <person name="Wang H."/>
            <person name="Yang Z."/>
            <person name="Liu X."/>
            <person name="Jiang W."/>
            <person name="Mao L."/>
            <person name="Kong X."/>
            <person name="Jiao Y."/>
            <person name="Jia J."/>
        </authorList>
    </citation>
    <scope>NUCLEOTIDE SEQUENCE [LARGE SCALE GENOMIC DNA]</scope>
    <source>
        <strain evidence="2">cv. AL8/78</strain>
    </source>
</reference>
<dbReference type="Gramene" id="AET7Gv21066300.1">
    <property type="protein sequence ID" value="AET7Gv21066300.1"/>
    <property type="gene ID" value="AET7Gv21066300"/>
</dbReference>
<reference evidence="2" key="1">
    <citation type="journal article" date="2014" name="Science">
        <title>Ancient hybridizations among the ancestral genomes of bread wheat.</title>
        <authorList>
            <consortium name="International Wheat Genome Sequencing Consortium,"/>
            <person name="Marcussen T."/>
            <person name="Sandve S.R."/>
            <person name="Heier L."/>
            <person name="Spannagl M."/>
            <person name="Pfeifer M."/>
            <person name="Jakobsen K.S."/>
            <person name="Wulff B.B."/>
            <person name="Steuernagel B."/>
            <person name="Mayer K.F."/>
            <person name="Olsen O.A."/>
        </authorList>
    </citation>
    <scope>NUCLEOTIDE SEQUENCE [LARGE SCALE GENOMIC DNA]</scope>
    <source>
        <strain evidence="2">cv. AL8/78</strain>
    </source>
</reference>
<evidence type="ECO:0000313" key="1">
    <source>
        <dbReference type="EnsemblPlants" id="AET7Gv21066300.1"/>
    </source>
</evidence>
<sequence length="40" mass="4622">ELHLHAWSSSSPTIHQFPTVLIFDRHRSVLLNQGCNCTEF</sequence>
<keyword evidence="2" id="KW-1185">Reference proteome</keyword>
<dbReference type="AlphaFoldDB" id="A0A453STH0"/>
<reference evidence="1" key="5">
    <citation type="journal article" date="2021" name="G3 (Bethesda)">
        <title>Aegilops tauschii genome assembly Aet v5.0 features greater sequence contiguity and improved annotation.</title>
        <authorList>
            <person name="Wang L."/>
            <person name="Zhu T."/>
            <person name="Rodriguez J.C."/>
            <person name="Deal K.R."/>
            <person name="Dubcovsky J."/>
            <person name="McGuire P.E."/>
            <person name="Lux T."/>
            <person name="Spannagl M."/>
            <person name="Mayer K.F.X."/>
            <person name="Baldrich P."/>
            <person name="Meyers B.C."/>
            <person name="Huo N."/>
            <person name="Gu Y.Q."/>
            <person name="Zhou H."/>
            <person name="Devos K.M."/>
            <person name="Bennetzen J.L."/>
            <person name="Unver T."/>
            <person name="Budak H."/>
            <person name="Gulick P.J."/>
            <person name="Galiba G."/>
            <person name="Kalapos B."/>
            <person name="Nelson D.R."/>
            <person name="Li P."/>
            <person name="You F.M."/>
            <person name="Luo M.C."/>
            <person name="Dvorak J."/>
        </authorList>
    </citation>
    <scope>NUCLEOTIDE SEQUENCE [LARGE SCALE GENOMIC DNA]</scope>
    <source>
        <strain evidence="1">cv. AL8/78</strain>
    </source>
</reference>
<dbReference type="Proteomes" id="UP000015105">
    <property type="component" value="Chromosome 7D"/>
</dbReference>
<accession>A0A453STH0</accession>
<reference evidence="1" key="4">
    <citation type="submission" date="2019-03" db="UniProtKB">
        <authorList>
            <consortium name="EnsemblPlants"/>
        </authorList>
    </citation>
    <scope>IDENTIFICATION</scope>
</reference>
<reference evidence="1" key="3">
    <citation type="journal article" date="2017" name="Nature">
        <title>Genome sequence of the progenitor of the wheat D genome Aegilops tauschii.</title>
        <authorList>
            <person name="Luo M.C."/>
            <person name="Gu Y.Q."/>
            <person name="Puiu D."/>
            <person name="Wang H."/>
            <person name="Twardziok S.O."/>
            <person name="Deal K.R."/>
            <person name="Huo N."/>
            <person name="Zhu T."/>
            <person name="Wang L."/>
            <person name="Wang Y."/>
            <person name="McGuire P.E."/>
            <person name="Liu S."/>
            <person name="Long H."/>
            <person name="Ramasamy R.K."/>
            <person name="Rodriguez J.C."/>
            <person name="Van S.L."/>
            <person name="Yuan L."/>
            <person name="Wang Z."/>
            <person name="Xia Z."/>
            <person name="Xiao L."/>
            <person name="Anderson O.D."/>
            <person name="Ouyang S."/>
            <person name="Liang Y."/>
            <person name="Zimin A.V."/>
            <person name="Pertea G."/>
            <person name="Qi P."/>
            <person name="Bennetzen J.L."/>
            <person name="Dai X."/>
            <person name="Dawson M.W."/>
            <person name="Muller H.G."/>
            <person name="Kugler K."/>
            <person name="Rivarola-Duarte L."/>
            <person name="Spannagl M."/>
            <person name="Mayer K.F.X."/>
            <person name="Lu F.H."/>
            <person name="Bevan M.W."/>
            <person name="Leroy P."/>
            <person name="Li P."/>
            <person name="You F.M."/>
            <person name="Sun Q."/>
            <person name="Liu Z."/>
            <person name="Lyons E."/>
            <person name="Wicker T."/>
            <person name="Salzberg S.L."/>
            <person name="Devos K.M."/>
            <person name="Dvorak J."/>
        </authorList>
    </citation>
    <scope>NUCLEOTIDE SEQUENCE [LARGE SCALE GENOMIC DNA]</scope>
    <source>
        <strain evidence="1">cv. AL8/78</strain>
    </source>
</reference>
<proteinExistence type="predicted"/>
<organism evidence="1 2">
    <name type="scientific">Aegilops tauschii subsp. strangulata</name>
    <name type="common">Goatgrass</name>
    <dbReference type="NCBI Taxonomy" id="200361"/>
    <lineage>
        <taxon>Eukaryota</taxon>
        <taxon>Viridiplantae</taxon>
        <taxon>Streptophyta</taxon>
        <taxon>Embryophyta</taxon>
        <taxon>Tracheophyta</taxon>
        <taxon>Spermatophyta</taxon>
        <taxon>Magnoliopsida</taxon>
        <taxon>Liliopsida</taxon>
        <taxon>Poales</taxon>
        <taxon>Poaceae</taxon>
        <taxon>BOP clade</taxon>
        <taxon>Pooideae</taxon>
        <taxon>Triticodae</taxon>
        <taxon>Triticeae</taxon>
        <taxon>Triticinae</taxon>
        <taxon>Aegilops</taxon>
    </lineage>
</organism>
<evidence type="ECO:0000313" key="2">
    <source>
        <dbReference type="Proteomes" id="UP000015105"/>
    </source>
</evidence>
<protein>
    <submittedName>
        <fullName evidence="1">Uncharacterized protein</fullName>
    </submittedName>
</protein>
<name>A0A453STH0_AEGTS</name>